<dbReference type="Proteomes" id="UP000266273">
    <property type="component" value="Unassembled WGS sequence"/>
</dbReference>
<protein>
    <submittedName>
        <fullName evidence="1">PAS domain-containing protein</fullName>
    </submittedName>
</protein>
<dbReference type="Pfam" id="PF07310">
    <property type="entry name" value="PAS_5"/>
    <property type="match status" value="1"/>
</dbReference>
<name>A0A397PN26_9HYPH</name>
<sequence length="167" mass="18976">MSSELAFRAQLVISEQREVYDYWRRAANGRPMPARADLDPAMMRHLLPGISILDVGARFDALRYRLAGTRLHDIYGCEVTGQNVFELRLGPKRRYWQAAYRRVVEERIPMQGAVKGPVAGRDHVVLFWLRLPLSDDGERVSKILCHDVGIMPAALESEAQSENVAEE</sequence>
<dbReference type="AlphaFoldDB" id="A0A397PN26"/>
<dbReference type="InterPro" id="IPR009922">
    <property type="entry name" value="DUF1457"/>
</dbReference>
<organism evidence="1 2">
    <name type="scientific">Dichotomicrobium thermohalophilum</name>
    <dbReference type="NCBI Taxonomy" id="933063"/>
    <lineage>
        <taxon>Bacteria</taxon>
        <taxon>Pseudomonadati</taxon>
        <taxon>Pseudomonadota</taxon>
        <taxon>Alphaproteobacteria</taxon>
        <taxon>Hyphomicrobiales</taxon>
        <taxon>Hyphomicrobiaceae</taxon>
        <taxon>Dichotomicrobium</taxon>
    </lineage>
</organism>
<evidence type="ECO:0000313" key="2">
    <source>
        <dbReference type="Proteomes" id="UP000266273"/>
    </source>
</evidence>
<keyword evidence="2" id="KW-1185">Reference proteome</keyword>
<reference evidence="1 2" key="1">
    <citation type="submission" date="2018-08" db="EMBL/GenBank/DDBJ databases">
        <title>Genomic Encyclopedia of Archaeal and Bacterial Type Strains, Phase II (KMG-II): from individual species to whole genera.</title>
        <authorList>
            <person name="Goeker M."/>
        </authorList>
    </citation>
    <scope>NUCLEOTIDE SEQUENCE [LARGE SCALE GENOMIC DNA]</scope>
    <source>
        <strain evidence="1 2">DSM 5002</strain>
    </source>
</reference>
<accession>A0A397PN26</accession>
<comment type="caution">
    <text evidence="1">The sequence shown here is derived from an EMBL/GenBank/DDBJ whole genome shotgun (WGS) entry which is preliminary data.</text>
</comment>
<evidence type="ECO:0000313" key="1">
    <source>
        <dbReference type="EMBL" id="RIA47444.1"/>
    </source>
</evidence>
<proteinExistence type="predicted"/>
<dbReference type="RefSeq" id="WP_170144448.1">
    <property type="nucleotide sequence ID" value="NZ_QXDF01000003.1"/>
</dbReference>
<gene>
    <name evidence="1" type="ORF">BXY53_2524</name>
</gene>
<dbReference type="EMBL" id="QXDF01000003">
    <property type="protein sequence ID" value="RIA47444.1"/>
    <property type="molecule type" value="Genomic_DNA"/>
</dbReference>